<dbReference type="Gene3D" id="1.10.3730.20">
    <property type="match status" value="1"/>
</dbReference>
<dbReference type="NCBIfam" id="NF000279">
    <property type="entry name" value="qac_SMR_H"/>
    <property type="match status" value="1"/>
</dbReference>
<dbReference type="InterPro" id="IPR000390">
    <property type="entry name" value="Small_drug/metabolite_transptr"/>
</dbReference>
<dbReference type="FunFam" id="1.10.3730.20:FF:000001">
    <property type="entry name" value="Quaternary ammonium compound resistance transporter SugE"/>
    <property type="match status" value="1"/>
</dbReference>
<keyword evidence="9" id="KW-0614">Plasmid</keyword>
<dbReference type="GO" id="GO:0022857">
    <property type="term" value="F:transmembrane transporter activity"/>
    <property type="evidence" value="ECO:0007669"/>
    <property type="project" value="InterPro"/>
</dbReference>
<reference evidence="9" key="1">
    <citation type="submission" date="2014-06" db="EMBL/GenBank/DDBJ databases">
        <title>First description of a ST17-Enterococcus faecium carrying a transferable Inc18-like::qacZ plasmid.</title>
        <authorList>
            <person name="Silveira E."/>
            <person name="Marques P."/>
            <person name="Freitas A.R."/>
            <person name="Coque T.M."/>
            <person name="Antunes P."/>
            <person name="Peixe L."/>
            <person name="Novais C."/>
        </authorList>
    </citation>
    <scope>NUCLEOTIDE SEQUENCE</scope>
    <source>
        <strain evidence="9">E241</strain>
        <plasmid evidence="9">p_E241</plasmid>
    </source>
</reference>
<feature type="transmembrane region" description="Helical" evidence="8">
    <location>
        <begin position="58"/>
        <end position="78"/>
    </location>
</feature>
<keyword evidence="6 8" id="KW-0472">Membrane</keyword>
<evidence type="ECO:0000313" key="9">
    <source>
        <dbReference type="EMBL" id="AIO11777.1"/>
    </source>
</evidence>
<gene>
    <name evidence="9" type="primary">qacZ</name>
</gene>
<comment type="similarity">
    <text evidence="7">Belongs to the drug/metabolite transporter (DMT) superfamily. Small multidrug resistance (SMR) (TC 2.A.7.1) family.</text>
</comment>
<name>A0A088SHQ9_ENTFC</name>
<dbReference type="PANTHER" id="PTHR30561">
    <property type="entry name" value="SMR FAMILY PROTON-DEPENDENT DRUG EFFLUX TRANSPORTER SUGE"/>
    <property type="match status" value="1"/>
</dbReference>
<dbReference type="AlphaFoldDB" id="A0A088SHQ9"/>
<protein>
    <submittedName>
        <fullName evidence="9">QacZ</fullName>
    </submittedName>
</protein>
<evidence type="ECO:0000256" key="2">
    <source>
        <dbReference type="ARBA" id="ARBA00022448"/>
    </source>
</evidence>
<sequence length="107" mass="11821">MPYLYLLLAIVSEVIGSAFLKSSDGFSKLYPTITTIISYLISFYFLSKTMQHLPLNIAYASWSGLGLVLTTIVSVLIFKEQINLISIISIILIIFGVVLLNTFGSSH</sequence>
<dbReference type="SUPFAM" id="SSF103481">
    <property type="entry name" value="Multidrug resistance efflux transporter EmrE"/>
    <property type="match status" value="1"/>
</dbReference>
<dbReference type="GO" id="GO:0005886">
    <property type="term" value="C:plasma membrane"/>
    <property type="evidence" value="ECO:0007669"/>
    <property type="project" value="UniProtKB-SubCell"/>
</dbReference>
<dbReference type="RefSeq" id="WP_010730188.1">
    <property type="nucleotide sequence ID" value="NZ_CP012430.1"/>
</dbReference>
<dbReference type="InterPro" id="IPR045324">
    <property type="entry name" value="Small_multidrug_res"/>
</dbReference>
<keyword evidence="5 8" id="KW-1133">Transmembrane helix</keyword>
<evidence type="ECO:0000256" key="3">
    <source>
        <dbReference type="ARBA" id="ARBA00022475"/>
    </source>
</evidence>
<accession>A0A088SHQ9</accession>
<feature type="transmembrane region" description="Helical" evidence="8">
    <location>
        <begin position="84"/>
        <end position="103"/>
    </location>
</feature>
<dbReference type="NCBIfam" id="NF000384">
    <property type="entry name" value="QacCGHJ"/>
    <property type="match status" value="1"/>
</dbReference>
<comment type="subcellular location">
    <subcellularLocation>
        <location evidence="1 7">Cell membrane</location>
        <topology evidence="1 7">Multi-pass membrane protein</topology>
    </subcellularLocation>
</comment>
<geneLocation type="plasmid" evidence="9">
    <name>p_E241</name>
</geneLocation>
<dbReference type="InterPro" id="IPR037185">
    <property type="entry name" value="EmrE-like"/>
</dbReference>
<dbReference type="EMBL" id="KM083808">
    <property type="protein sequence ID" value="AIO11777.1"/>
    <property type="molecule type" value="Genomic_DNA"/>
</dbReference>
<evidence type="ECO:0000256" key="4">
    <source>
        <dbReference type="ARBA" id="ARBA00022692"/>
    </source>
</evidence>
<keyword evidence="4 7" id="KW-0812">Transmembrane</keyword>
<dbReference type="PANTHER" id="PTHR30561:SF1">
    <property type="entry name" value="MULTIDRUG TRANSPORTER EMRE"/>
    <property type="match status" value="1"/>
</dbReference>
<organism evidence="9">
    <name type="scientific">Enterococcus faecium</name>
    <name type="common">Streptococcus faecium</name>
    <dbReference type="NCBI Taxonomy" id="1352"/>
    <lineage>
        <taxon>Bacteria</taxon>
        <taxon>Bacillati</taxon>
        <taxon>Bacillota</taxon>
        <taxon>Bacilli</taxon>
        <taxon>Lactobacillales</taxon>
        <taxon>Enterococcaceae</taxon>
        <taxon>Enterococcus</taxon>
    </lineage>
</organism>
<evidence type="ECO:0000256" key="8">
    <source>
        <dbReference type="SAM" id="Phobius"/>
    </source>
</evidence>
<evidence type="ECO:0000256" key="5">
    <source>
        <dbReference type="ARBA" id="ARBA00022989"/>
    </source>
</evidence>
<proteinExistence type="inferred from homology"/>
<keyword evidence="3" id="KW-1003">Cell membrane</keyword>
<feature type="transmembrane region" description="Helical" evidence="8">
    <location>
        <begin position="26"/>
        <end position="46"/>
    </location>
</feature>
<evidence type="ECO:0000256" key="6">
    <source>
        <dbReference type="ARBA" id="ARBA00023136"/>
    </source>
</evidence>
<evidence type="ECO:0000256" key="7">
    <source>
        <dbReference type="RuleBase" id="RU003942"/>
    </source>
</evidence>
<dbReference type="Pfam" id="PF00893">
    <property type="entry name" value="Multi_Drug_Res"/>
    <property type="match status" value="1"/>
</dbReference>
<evidence type="ECO:0000256" key="1">
    <source>
        <dbReference type="ARBA" id="ARBA00004651"/>
    </source>
</evidence>
<keyword evidence="2" id="KW-0813">Transport</keyword>